<accession>T1F027</accession>
<evidence type="ECO:0000259" key="4">
    <source>
        <dbReference type="Pfam" id="PF04500"/>
    </source>
</evidence>
<dbReference type="KEGG" id="hro:HELRODRAFT_168024"/>
<reference evidence="7" key="1">
    <citation type="submission" date="2012-12" db="EMBL/GenBank/DDBJ databases">
        <authorList>
            <person name="Hellsten U."/>
            <person name="Grimwood J."/>
            <person name="Chapman J.A."/>
            <person name="Shapiro H."/>
            <person name="Aerts A."/>
            <person name="Otillar R.P."/>
            <person name="Terry A.Y."/>
            <person name="Boore J.L."/>
            <person name="Simakov O."/>
            <person name="Marletaz F."/>
            <person name="Cho S.-J."/>
            <person name="Edsinger-Gonzales E."/>
            <person name="Havlak P."/>
            <person name="Kuo D.-H."/>
            <person name="Larsson T."/>
            <person name="Lv J."/>
            <person name="Arendt D."/>
            <person name="Savage R."/>
            <person name="Osoegawa K."/>
            <person name="de Jong P."/>
            <person name="Lindberg D.R."/>
            <person name="Seaver E.C."/>
            <person name="Weisblat D.A."/>
            <person name="Putnam N.H."/>
            <person name="Grigoriev I.V."/>
            <person name="Rokhsar D.S."/>
        </authorList>
    </citation>
    <scope>NUCLEOTIDE SEQUENCE</scope>
</reference>
<dbReference type="GeneID" id="20202177"/>
<dbReference type="RefSeq" id="XP_009011969.1">
    <property type="nucleotide sequence ID" value="XM_009013721.1"/>
</dbReference>
<proteinExistence type="predicted"/>
<dbReference type="Gene3D" id="2.20.25.240">
    <property type="match status" value="1"/>
</dbReference>
<dbReference type="InterPro" id="IPR007588">
    <property type="entry name" value="Znf_FLYWCH"/>
</dbReference>
<sequence>MKVNFAVSGEKIAGQKTVKGLIVDAGYFFVKGKRRNDTISWKCSEYKKGKCPACRHTRLNEIVKSIGDHNHVPDCAKVKAKRVMVNGKTQIAEIIVSSHVIVANCTSHLSQAVDKNHIYNGLKRPLKNHSILDGVATRDCEPLD</sequence>
<reference evidence="5 7" key="2">
    <citation type="journal article" date="2013" name="Nature">
        <title>Insights into bilaterian evolution from three spiralian genomes.</title>
        <authorList>
            <person name="Simakov O."/>
            <person name="Marletaz F."/>
            <person name="Cho S.J."/>
            <person name="Edsinger-Gonzales E."/>
            <person name="Havlak P."/>
            <person name="Hellsten U."/>
            <person name="Kuo D.H."/>
            <person name="Larsson T."/>
            <person name="Lv J."/>
            <person name="Arendt D."/>
            <person name="Savage R."/>
            <person name="Osoegawa K."/>
            <person name="de Jong P."/>
            <person name="Grimwood J."/>
            <person name="Chapman J.A."/>
            <person name="Shapiro H."/>
            <person name="Aerts A."/>
            <person name="Otillar R.P."/>
            <person name="Terry A.Y."/>
            <person name="Boore J.L."/>
            <person name="Grigoriev I.V."/>
            <person name="Lindberg D.R."/>
            <person name="Seaver E.C."/>
            <person name="Weisblat D.A."/>
            <person name="Putnam N.H."/>
            <person name="Rokhsar D.S."/>
        </authorList>
    </citation>
    <scope>NUCLEOTIDE SEQUENCE</scope>
</reference>
<dbReference type="GO" id="GO:0008270">
    <property type="term" value="F:zinc ion binding"/>
    <property type="evidence" value="ECO:0007669"/>
    <property type="project" value="UniProtKB-KW"/>
</dbReference>
<keyword evidence="1" id="KW-0479">Metal-binding</keyword>
<evidence type="ECO:0000256" key="2">
    <source>
        <dbReference type="ARBA" id="ARBA00022771"/>
    </source>
</evidence>
<organism evidence="6 7">
    <name type="scientific">Helobdella robusta</name>
    <name type="common">Californian leech</name>
    <dbReference type="NCBI Taxonomy" id="6412"/>
    <lineage>
        <taxon>Eukaryota</taxon>
        <taxon>Metazoa</taxon>
        <taxon>Spiralia</taxon>
        <taxon>Lophotrochozoa</taxon>
        <taxon>Annelida</taxon>
        <taxon>Clitellata</taxon>
        <taxon>Hirudinea</taxon>
        <taxon>Rhynchobdellida</taxon>
        <taxon>Glossiphoniidae</taxon>
        <taxon>Helobdella</taxon>
    </lineage>
</organism>
<evidence type="ECO:0000256" key="3">
    <source>
        <dbReference type="ARBA" id="ARBA00022833"/>
    </source>
</evidence>
<evidence type="ECO:0000313" key="5">
    <source>
        <dbReference type="EMBL" id="ESO10155.1"/>
    </source>
</evidence>
<dbReference type="CTD" id="20202177"/>
<name>T1F027_HELRO</name>
<keyword evidence="3" id="KW-0862">Zinc</keyword>
<dbReference type="HOGENOM" id="CLU_1798519_0_0_1"/>
<protein>
    <recommendedName>
        <fullName evidence="4">FLYWCH-type domain-containing protein</fullName>
    </recommendedName>
</protein>
<evidence type="ECO:0000313" key="6">
    <source>
        <dbReference type="EnsemblMetazoa" id="HelroP168024"/>
    </source>
</evidence>
<dbReference type="EnsemblMetazoa" id="HelroT168024">
    <property type="protein sequence ID" value="HelroP168024"/>
    <property type="gene ID" value="HelroG168024"/>
</dbReference>
<dbReference type="Pfam" id="PF04500">
    <property type="entry name" value="FLYWCH"/>
    <property type="match status" value="1"/>
</dbReference>
<feature type="domain" description="FLYWCH-type" evidence="4">
    <location>
        <begin position="16"/>
        <end position="71"/>
    </location>
</feature>
<evidence type="ECO:0000313" key="7">
    <source>
        <dbReference type="Proteomes" id="UP000015101"/>
    </source>
</evidence>
<dbReference type="InParanoid" id="T1F027"/>
<keyword evidence="2" id="KW-0863">Zinc-finger</keyword>
<dbReference type="EMBL" id="KB095905">
    <property type="protein sequence ID" value="ESO10155.1"/>
    <property type="molecule type" value="Genomic_DNA"/>
</dbReference>
<dbReference type="Proteomes" id="UP000015101">
    <property type="component" value="Unassembled WGS sequence"/>
</dbReference>
<dbReference type="OrthoDB" id="6613654at2759"/>
<reference evidence="6" key="3">
    <citation type="submission" date="2015-06" db="UniProtKB">
        <authorList>
            <consortium name="EnsemblMetazoa"/>
        </authorList>
    </citation>
    <scope>IDENTIFICATION</scope>
</reference>
<gene>
    <name evidence="6" type="primary">20202177</name>
    <name evidence="5" type="ORF">HELRODRAFT_168024</name>
</gene>
<dbReference type="AlphaFoldDB" id="T1F027"/>
<evidence type="ECO:0000256" key="1">
    <source>
        <dbReference type="ARBA" id="ARBA00022723"/>
    </source>
</evidence>
<dbReference type="EMBL" id="AMQM01002885">
    <property type="status" value="NOT_ANNOTATED_CDS"/>
    <property type="molecule type" value="Genomic_DNA"/>
</dbReference>
<keyword evidence="7" id="KW-1185">Reference proteome</keyword>